<accession>A0A9P9EFY6</accession>
<evidence type="ECO:0000256" key="4">
    <source>
        <dbReference type="ARBA" id="ARBA00022801"/>
    </source>
</evidence>
<keyword evidence="3 7" id="KW-0479">Metal-binding</keyword>
<dbReference type="InterPro" id="IPR033411">
    <property type="entry name" value="Ribonuclease_PIN"/>
</dbReference>
<feature type="domain" description="Nin one binding (NOB1) Zn-ribbon-like" evidence="10">
    <location>
        <begin position="328"/>
        <end position="399"/>
    </location>
</feature>
<evidence type="ECO:0000256" key="5">
    <source>
        <dbReference type="ARBA" id="ARBA00022833"/>
    </source>
</evidence>
<dbReference type="AlphaFoldDB" id="A0A9P9EFY6"/>
<comment type="caution">
    <text evidence="12">The sequence shown here is derived from an EMBL/GenBank/DDBJ whole genome shotgun (WGS) entry which is preliminary data.</text>
</comment>
<dbReference type="CDD" id="cd09876">
    <property type="entry name" value="PIN_Nob1-like"/>
    <property type="match status" value="1"/>
</dbReference>
<comment type="similarity">
    <text evidence="1 7">Belongs to the NOB1 family.</text>
</comment>
<feature type="region of interest" description="Disordered" evidence="9">
    <location>
        <begin position="135"/>
        <end position="183"/>
    </location>
</feature>
<feature type="compositionally biased region" description="Basic and acidic residues" evidence="9">
    <location>
        <begin position="435"/>
        <end position="444"/>
    </location>
</feature>
<dbReference type="PANTHER" id="PTHR12814">
    <property type="entry name" value="RNA-BINDING PROTEIN NOB1"/>
    <property type="match status" value="1"/>
</dbReference>
<feature type="region of interest" description="Disordered" evidence="9">
    <location>
        <begin position="435"/>
        <end position="478"/>
    </location>
</feature>
<dbReference type="GO" id="GO:0004521">
    <property type="term" value="F:RNA endonuclease activity"/>
    <property type="evidence" value="ECO:0007669"/>
    <property type="project" value="UniProtKB-UniRule"/>
</dbReference>
<dbReference type="InterPro" id="IPR036283">
    <property type="entry name" value="NOB1_Zf-like_sf"/>
</dbReference>
<evidence type="ECO:0000259" key="11">
    <source>
        <dbReference type="Pfam" id="PF17146"/>
    </source>
</evidence>
<dbReference type="Gene3D" id="6.20.210.10">
    <property type="entry name" value="Nin one binding (NOB1), Zn-ribbon-like"/>
    <property type="match status" value="1"/>
</dbReference>
<gene>
    <name evidence="12" type="ORF">EDB81DRAFT_802055</name>
</gene>
<dbReference type="InterPro" id="IPR017117">
    <property type="entry name" value="Nob1_euk"/>
</dbReference>
<dbReference type="OrthoDB" id="446759at2759"/>
<feature type="binding site" evidence="8">
    <location>
        <position position="353"/>
    </location>
    <ligand>
        <name>Zn(2+)</name>
        <dbReference type="ChEBI" id="CHEBI:29105"/>
    </ligand>
</feature>
<dbReference type="SUPFAM" id="SSF144206">
    <property type="entry name" value="NOB1 zinc finger-like"/>
    <property type="match status" value="1"/>
</dbReference>
<evidence type="ECO:0000256" key="1">
    <source>
        <dbReference type="ARBA" id="ARBA00005858"/>
    </source>
</evidence>
<evidence type="ECO:0000256" key="9">
    <source>
        <dbReference type="SAM" id="MobiDB-lite"/>
    </source>
</evidence>
<dbReference type="InterPro" id="IPR014881">
    <property type="entry name" value="NOB1_Zn-bd"/>
</dbReference>
<dbReference type="Proteomes" id="UP000738349">
    <property type="component" value="Unassembled WGS sequence"/>
</dbReference>
<evidence type="ECO:0000256" key="6">
    <source>
        <dbReference type="ARBA" id="ARBA00023242"/>
    </source>
</evidence>
<evidence type="ECO:0000313" key="12">
    <source>
        <dbReference type="EMBL" id="KAH7136386.1"/>
    </source>
</evidence>
<evidence type="ECO:0000259" key="10">
    <source>
        <dbReference type="Pfam" id="PF08772"/>
    </source>
</evidence>
<keyword evidence="13" id="KW-1185">Reference proteome</keyword>
<dbReference type="FunFam" id="3.40.50.1010:FF:000020">
    <property type="entry name" value="20S-pre-rRNA D-site endonuclease NOB1"/>
    <property type="match status" value="1"/>
</dbReference>
<feature type="compositionally biased region" description="Acidic residues" evidence="9">
    <location>
        <begin position="250"/>
        <end position="269"/>
    </location>
</feature>
<feature type="binding site" evidence="8">
    <location>
        <position position="338"/>
    </location>
    <ligand>
        <name>Zn(2+)</name>
        <dbReference type="ChEBI" id="CHEBI:29105"/>
    </ligand>
</feature>
<feature type="binding site" evidence="8">
    <location>
        <position position="356"/>
    </location>
    <ligand>
        <name>Zn(2+)</name>
        <dbReference type="ChEBI" id="CHEBI:29105"/>
    </ligand>
</feature>
<dbReference type="Gene3D" id="3.40.50.1010">
    <property type="entry name" value="5'-nuclease"/>
    <property type="match status" value="1"/>
</dbReference>
<evidence type="ECO:0000256" key="3">
    <source>
        <dbReference type="ARBA" id="ARBA00022723"/>
    </source>
</evidence>
<feature type="region of interest" description="Disordered" evidence="9">
    <location>
        <begin position="238"/>
        <end position="290"/>
    </location>
</feature>
<organism evidence="12 13">
    <name type="scientific">Dactylonectria macrodidyma</name>
    <dbReference type="NCBI Taxonomy" id="307937"/>
    <lineage>
        <taxon>Eukaryota</taxon>
        <taxon>Fungi</taxon>
        <taxon>Dikarya</taxon>
        <taxon>Ascomycota</taxon>
        <taxon>Pezizomycotina</taxon>
        <taxon>Sordariomycetes</taxon>
        <taxon>Hypocreomycetidae</taxon>
        <taxon>Hypocreales</taxon>
        <taxon>Nectriaceae</taxon>
        <taxon>Dactylonectria</taxon>
    </lineage>
</organism>
<comment type="function">
    <text evidence="7">Required for the synthesis of 40S ribosome subunits. Has a role in processing 20S pre-rRNA into the mature 18S rRNA, where it is required for cleavage at the 3' end of the mature 18S rRNA (D-site). Accompanies the 20S pre-rRNA from the nucleus to the cytoplasm.</text>
</comment>
<keyword evidence="2" id="KW-0540">Nuclease</keyword>
<evidence type="ECO:0000256" key="8">
    <source>
        <dbReference type="PIRSR" id="PIRSR037125-1"/>
    </source>
</evidence>
<dbReference type="GO" id="GO:0046872">
    <property type="term" value="F:metal ion binding"/>
    <property type="evidence" value="ECO:0007669"/>
    <property type="project" value="UniProtKB-UniRule"/>
</dbReference>
<proteinExistence type="inferred from homology"/>
<dbReference type="GO" id="GO:0030688">
    <property type="term" value="C:preribosome, small subunit precursor"/>
    <property type="evidence" value="ECO:0007669"/>
    <property type="project" value="TreeGrafter"/>
</dbReference>
<dbReference type="GO" id="GO:0016787">
    <property type="term" value="F:hydrolase activity"/>
    <property type="evidence" value="ECO:0007669"/>
    <property type="project" value="UniProtKB-KW"/>
</dbReference>
<dbReference type="PANTHER" id="PTHR12814:SF2">
    <property type="entry name" value="RNA-BINDING PROTEIN NOB1"/>
    <property type="match status" value="1"/>
</dbReference>
<feature type="binding site" evidence="8">
    <location>
        <position position="341"/>
    </location>
    <ligand>
        <name>Zn(2+)</name>
        <dbReference type="ChEBI" id="CHEBI:29105"/>
    </ligand>
</feature>
<keyword evidence="5 7" id="KW-0862">Zinc</keyword>
<comment type="subcellular location">
    <subcellularLocation>
        <location evidence="7">Nucleus</location>
        <location evidence="7">Nucleolus</location>
    </subcellularLocation>
</comment>
<evidence type="ECO:0000313" key="13">
    <source>
        <dbReference type="Proteomes" id="UP000738349"/>
    </source>
</evidence>
<dbReference type="Pfam" id="PF17146">
    <property type="entry name" value="PIN_6"/>
    <property type="match status" value="1"/>
</dbReference>
<reference evidence="12" key="1">
    <citation type="journal article" date="2021" name="Nat. Commun.">
        <title>Genetic determinants of endophytism in the Arabidopsis root mycobiome.</title>
        <authorList>
            <person name="Mesny F."/>
            <person name="Miyauchi S."/>
            <person name="Thiergart T."/>
            <person name="Pickel B."/>
            <person name="Atanasova L."/>
            <person name="Karlsson M."/>
            <person name="Huettel B."/>
            <person name="Barry K.W."/>
            <person name="Haridas S."/>
            <person name="Chen C."/>
            <person name="Bauer D."/>
            <person name="Andreopoulos W."/>
            <person name="Pangilinan J."/>
            <person name="LaButti K."/>
            <person name="Riley R."/>
            <person name="Lipzen A."/>
            <person name="Clum A."/>
            <person name="Drula E."/>
            <person name="Henrissat B."/>
            <person name="Kohler A."/>
            <person name="Grigoriev I.V."/>
            <person name="Martin F.M."/>
            <person name="Hacquard S."/>
        </authorList>
    </citation>
    <scope>NUCLEOTIDE SEQUENCE</scope>
    <source>
        <strain evidence="12">MPI-CAGE-AT-0147</strain>
    </source>
</reference>
<evidence type="ECO:0000256" key="2">
    <source>
        <dbReference type="ARBA" id="ARBA00022722"/>
    </source>
</evidence>
<sequence>MATPQPQDVAAPVPAPAPETTTPSSSSTEPAFKPIHSLVLDTGPLIKNDPPASTLRAKAEQLYTLPCIVNEIRDAATRSRVQTTLLPFVTLRSPGPESVKFVTAFARRTGDLAVLSRPDIEVLALGYELECERNGGDWRLRNMPGQKTLNGKPNKDKPEEAASAEPATDKTEEATTGSVDDNKTAEIVAPVEGEPVPEAKPLEDNVQQLTLEAETQTETQTEQPVVDEAVEKDTQAVPEAISAESQPEATVEDVEEDDEDDGEASDDEGGWITPSNLKKHQGKGAGAALPAQTAQKTLQAAVLTSDYAMQNVALRMNLNLVAPSLARITHLKNWVLRCHGCFTISKDMDRQFCPSCGQPTLNRVSCSTDANGNFKVHLKKNFQWNNRGNVYSVPRPVHGSSNGRLAKGAGGQGNWGTGLVLAEDQKEYTRAAEEQRRARKKDLMDQDYLPDLLTGRRQGSGGKIRVGAGRNVNSKRKH</sequence>
<dbReference type="GO" id="GO:0005737">
    <property type="term" value="C:cytoplasm"/>
    <property type="evidence" value="ECO:0007669"/>
    <property type="project" value="UniProtKB-ARBA"/>
</dbReference>
<keyword evidence="6 7" id="KW-0539">Nucleus</keyword>
<feature type="domain" description="Ribonuclease PIN" evidence="11">
    <location>
        <begin position="38"/>
        <end position="129"/>
    </location>
</feature>
<keyword evidence="4" id="KW-0378">Hydrolase</keyword>
<dbReference type="GO" id="GO:0030490">
    <property type="term" value="P:maturation of SSU-rRNA"/>
    <property type="evidence" value="ECO:0007669"/>
    <property type="project" value="TreeGrafter"/>
</dbReference>
<dbReference type="PIRSF" id="PIRSF037125">
    <property type="entry name" value="D-site_20S_pre-rRNA_nuclease"/>
    <property type="match status" value="1"/>
</dbReference>
<protein>
    <recommendedName>
        <fullName evidence="7">20S-pre-rRNA D-site endonuclease NOB1</fullName>
    </recommendedName>
</protein>
<dbReference type="InterPro" id="IPR039907">
    <property type="entry name" value="NOB1"/>
</dbReference>
<dbReference type="GO" id="GO:0005730">
    <property type="term" value="C:nucleolus"/>
    <property type="evidence" value="ECO:0007669"/>
    <property type="project" value="UniProtKB-SubCell"/>
</dbReference>
<dbReference type="Pfam" id="PF08772">
    <property type="entry name" value="Zn_ribbon_NOB1"/>
    <property type="match status" value="1"/>
</dbReference>
<evidence type="ECO:0000256" key="7">
    <source>
        <dbReference type="PIRNR" id="PIRNR037125"/>
    </source>
</evidence>
<name>A0A9P9EFY6_9HYPO</name>
<feature type="region of interest" description="Disordered" evidence="9">
    <location>
        <begin position="1"/>
        <end position="31"/>
    </location>
</feature>
<dbReference type="EMBL" id="JAGMUV010000013">
    <property type="protein sequence ID" value="KAH7136386.1"/>
    <property type="molecule type" value="Genomic_DNA"/>
</dbReference>